<sequence length="61" mass="6482">MCPIPSQQRLQAPWPASCLAGCPASQRGTLDSASEVAHLGVLRSLGFERLEHTAAIKTVHS</sequence>
<reference evidence="2" key="1">
    <citation type="submission" date="2005-09" db="EMBL/GenBank/DDBJ databases">
        <authorList>
            <person name="Mural R.J."/>
            <person name="Li P.W."/>
            <person name="Adams M.D."/>
            <person name="Amanatides P.G."/>
            <person name="Baden-Tillson H."/>
            <person name="Barnstead M."/>
            <person name="Chin S.H."/>
            <person name="Dew I."/>
            <person name="Evans C.A."/>
            <person name="Ferriera S."/>
            <person name="Flanigan M."/>
            <person name="Fosler C."/>
            <person name="Glodek A."/>
            <person name="Gu Z."/>
            <person name="Holt R.A."/>
            <person name="Jennings D."/>
            <person name="Kraft C.L."/>
            <person name="Lu F."/>
            <person name="Nguyen T."/>
            <person name="Nusskern D.R."/>
            <person name="Pfannkoch C.M."/>
            <person name="Sitter C."/>
            <person name="Sutton G.G."/>
            <person name="Venter J.C."/>
            <person name="Wang Z."/>
            <person name="Woodage T."/>
            <person name="Zheng X.H."/>
            <person name="Zhong F."/>
        </authorList>
    </citation>
    <scope>NUCLEOTIDE SEQUENCE [LARGE SCALE GENOMIC DNA]</scope>
    <source>
        <strain>BN</strain>
        <strain evidence="2">Sprague-Dawley</strain>
    </source>
</reference>
<proteinExistence type="predicted"/>
<dbReference type="AlphaFoldDB" id="A6JJP4"/>
<dbReference type="EMBL" id="CH473988">
    <property type="protein sequence ID" value="EDL96910.1"/>
    <property type="molecule type" value="Genomic_DNA"/>
</dbReference>
<evidence type="ECO:0000313" key="2">
    <source>
        <dbReference type="Proteomes" id="UP000234681"/>
    </source>
</evidence>
<dbReference type="Proteomes" id="UP000234681">
    <property type="component" value="Chromosome 20"/>
</dbReference>
<accession>A6JJP4</accession>
<evidence type="ECO:0000313" key="1">
    <source>
        <dbReference type="EMBL" id="EDL96910.1"/>
    </source>
</evidence>
<name>A6JJP4_RAT</name>
<organism evidence="1 2">
    <name type="scientific">Rattus norvegicus</name>
    <name type="common">Rat</name>
    <dbReference type="NCBI Taxonomy" id="10116"/>
    <lineage>
        <taxon>Eukaryota</taxon>
        <taxon>Metazoa</taxon>
        <taxon>Chordata</taxon>
        <taxon>Craniata</taxon>
        <taxon>Vertebrata</taxon>
        <taxon>Euteleostomi</taxon>
        <taxon>Mammalia</taxon>
        <taxon>Eutheria</taxon>
        <taxon>Euarchontoglires</taxon>
        <taxon>Glires</taxon>
        <taxon>Rodentia</taxon>
        <taxon>Myomorpha</taxon>
        <taxon>Muroidea</taxon>
        <taxon>Muridae</taxon>
        <taxon>Murinae</taxon>
        <taxon>Rattus</taxon>
    </lineage>
</organism>
<protein>
    <submittedName>
        <fullName evidence="1">RCG60925</fullName>
    </submittedName>
</protein>
<gene>
    <name evidence="1" type="ORF">rCG_60925</name>
</gene>